<dbReference type="CDD" id="cd00170">
    <property type="entry name" value="SEC14"/>
    <property type="match status" value="1"/>
</dbReference>
<dbReference type="Proteomes" id="UP000198406">
    <property type="component" value="Unassembled WGS sequence"/>
</dbReference>
<organism evidence="2 3">
    <name type="scientific">Fistulifera solaris</name>
    <name type="common">Oleaginous diatom</name>
    <dbReference type="NCBI Taxonomy" id="1519565"/>
    <lineage>
        <taxon>Eukaryota</taxon>
        <taxon>Sar</taxon>
        <taxon>Stramenopiles</taxon>
        <taxon>Ochrophyta</taxon>
        <taxon>Bacillariophyta</taxon>
        <taxon>Bacillariophyceae</taxon>
        <taxon>Bacillariophycidae</taxon>
        <taxon>Naviculales</taxon>
        <taxon>Naviculaceae</taxon>
        <taxon>Fistulifera</taxon>
    </lineage>
</organism>
<dbReference type="PROSITE" id="PS50191">
    <property type="entry name" value="CRAL_TRIO"/>
    <property type="match status" value="1"/>
</dbReference>
<dbReference type="PANTHER" id="PTHR45824">
    <property type="entry name" value="GH16843P"/>
    <property type="match status" value="1"/>
</dbReference>
<proteinExistence type="predicted"/>
<dbReference type="InParanoid" id="A0A1Z5KIC4"/>
<feature type="domain" description="CRAL-TRIO" evidence="1">
    <location>
        <begin position="158"/>
        <end position="291"/>
    </location>
</feature>
<dbReference type="OrthoDB" id="75724at2759"/>
<gene>
    <name evidence="2" type="ORF">FisN_4Hh496</name>
</gene>
<dbReference type="AlphaFoldDB" id="A0A1Z5KIC4"/>
<evidence type="ECO:0000259" key="1">
    <source>
        <dbReference type="PROSITE" id="PS50191"/>
    </source>
</evidence>
<dbReference type="InterPro" id="IPR036865">
    <property type="entry name" value="CRAL-TRIO_dom_sf"/>
</dbReference>
<dbReference type="InterPro" id="IPR052578">
    <property type="entry name" value="PI_Transfer_CRAL-TRIO"/>
</dbReference>
<reference evidence="2 3" key="1">
    <citation type="journal article" date="2015" name="Plant Cell">
        <title>Oil accumulation by the oleaginous diatom Fistulifera solaris as revealed by the genome and transcriptome.</title>
        <authorList>
            <person name="Tanaka T."/>
            <person name="Maeda Y."/>
            <person name="Veluchamy A."/>
            <person name="Tanaka M."/>
            <person name="Abida H."/>
            <person name="Marechal E."/>
            <person name="Bowler C."/>
            <person name="Muto M."/>
            <person name="Sunaga Y."/>
            <person name="Tanaka M."/>
            <person name="Yoshino T."/>
            <person name="Taniguchi T."/>
            <person name="Fukuda Y."/>
            <person name="Nemoto M."/>
            <person name="Matsumoto M."/>
            <person name="Wong P.S."/>
            <person name="Aburatani S."/>
            <person name="Fujibuchi W."/>
        </authorList>
    </citation>
    <scope>NUCLEOTIDE SEQUENCE [LARGE SCALE GENOMIC DNA]</scope>
    <source>
        <strain evidence="2 3">JPCC DA0580</strain>
    </source>
</reference>
<name>A0A1Z5KIC4_FISSO</name>
<dbReference type="Pfam" id="PF00650">
    <property type="entry name" value="CRAL_TRIO"/>
    <property type="match status" value="1"/>
</dbReference>
<dbReference type="SUPFAM" id="SSF52087">
    <property type="entry name" value="CRAL/TRIO domain"/>
    <property type="match status" value="1"/>
</dbReference>
<sequence length="291" mass="34114">MMKTSKLRRLIGALALVASSVRSVLLLDMIDSALVYDILEYPGNFTDIEEERLCEKMVNALTLEEQEIAARTSHAYWFASLKSEYVSTEARLRTARKEARRHLVAEKGNWEGAVIRLKETCRLRKEKNLELLRLCFVENADSYIVNEEDRPLIHRWEEQLQREMTRQATWVSFNENNQHAILHRSSRNTPELDEEAYHLLVLYATEHALATSELLSKGQIETCTLVLYFKNYYSDNMPPLSVVRTSLTELQMLYPERITRIWVLDPPRWLRITYRIVSMFLSSETRNKVGR</sequence>
<dbReference type="EMBL" id="BDSP01000235">
    <property type="protein sequence ID" value="GAX26009.1"/>
    <property type="molecule type" value="Genomic_DNA"/>
</dbReference>
<dbReference type="PANTHER" id="PTHR45824:SF29">
    <property type="entry name" value="GH16843P"/>
    <property type="match status" value="1"/>
</dbReference>
<dbReference type="Gene3D" id="3.40.525.10">
    <property type="entry name" value="CRAL-TRIO lipid binding domain"/>
    <property type="match status" value="1"/>
</dbReference>
<keyword evidence="3" id="KW-1185">Reference proteome</keyword>
<accession>A0A1Z5KIC4</accession>
<dbReference type="GO" id="GO:0008526">
    <property type="term" value="F:phosphatidylinositol transfer activity"/>
    <property type="evidence" value="ECO:0007669"/>
    <property type="project" value="TreeGrafter"/>
</dbReference>
<comment type="caution">
    <text evidence="2">The sequence shown here is derived from an EMBL/GenBank/DDBJ whole genome shotgun (WGS) entry which is preliminary data.</text>
</comment>
<protein>
    <recommendedName>
        <fullName evidence="1">CRAL-TRIO domain-containing protein</fullName>
    </recommendedName>
</protein>
<evidence type="ECO:0000313" key="3">
    <source>
        <dbReference type="Proteomes" id="UP000198406"/>
    </source>
</evidence>
<evidence type="ECO:0000313" key="2">
    <source>
        <dbReference type="EMBL" id="GAX26009.1"/>
    </source>
</evidence>
<dbReference type="InterPro" id="IPR001251">
    <property type="entry name" value="CRAL-TRIO_dom"/>
</dbReference>